<proteinExistence type="inferred from homology"/>
<comment type="subunit">
    <text evidence="12 13">F-type ATPases have 2 components, CF(1) - the catalytic core - and CF(0) - the membrane proton channel. CF(1) has five subunits: alpha(3), beta(3), gamma(1), delta(1), epsilon(1). CF(0) has four main subunits: a(1), b(1), b'(1) and c(9-12).</text>
</comment>
<dbReference type="GO" id="GO:0009535">
    <property type="term" value="C:chloroplast thylakoid membrane"/>
    <property type="evidence" value="ECO:0007669"/>
    <property type="project" value="UniProtKB-SubCell"/>
</dbReference>
<evidence type="ECO:0000256" key="10">
    <source>
        <dbReference type="ARBA" id="ARBA00023196"/>
    </source>
</evidence>
<keyword evidence="11 12" id="KW-0066">ATP synthesis</keyword>
<dbReference type="AlphaFoldDB" id="A0A1G4NTI0"/>
<evidence type="ECO:0000256" key="9">
    <source>
        <dbReference type="ARBA" id="ARBA00023136"/>
    </source>
</evidence>
<geneLocation type="chloroplast" evidence="15"/>
<dbReference type="InterPro" id="IPR003593">
    <property type="entry name" value="AAA+_ATPase"/>
</dbReference>
<keyword evidence="7 12" id="KW-1278">Translocase</keyword>
<comment type="catalytic activity">
    <reaction evidence="12 13">
        <text>ATP + H2O + 4 H(+)(in) = ADP + phosphate + 5 H(+)(out)</text>
        <dbReference type="Rhea" id="RHEA:57720"/>
        <dbReference type="ChEBI" id="CHEBI:15377"/>
        <dbReference type="ChEBI" id="CHEBI:15378"/>
        <dbReference type="ChEBI" id="CHEBI:30616"/>
        <dbReference type="ChEBI" id="CHEBI:43474"/>
        <dbReference type="ChEBI" id="CHEBI:456216"/>
        <dbReference type="EC" id="7.1.2.2"/>
    </reaction>
</comment>
<dbReference type="GO" id="GO:0046933">
    <property type="term" value="F:proton-transporting ATP synthase activity, rotational mechanism"/>
    <property type="evidence" value="ECO:0007669"/>
    <property type="project" value="UniProtKB-UniRule"/>
</dbReference>
<evidence type="ECO:0000256" key="8">
    <source>
        <dbReference type="ARBA" id="ARBA00023065"/>
    </source>
</evidence>
<name>A0A1G4NTI0_9FLOR</name>
<dbReference type="InterPro" id="IPR004100">
    <property type="entry name" value="ATPase_F1/V1/A1_a/bsu_N"/>
</dbReference>
<comment type="similarity">
    <text evidence="2 12">Belongs to the ATPase alpha/beta chains family.</text>
</comment>
<keyword evidence="5 12" id="KW-0375">Hydrogen ion transport</keyword>
<dbReference type="SUPFAM" id="SSF50615">
    <property type="entry name" value="N-terminal domain of alpha and beta subunits of F1 ATP synthase"/>
    <property type="match status" value="1"/>
</dbReference>
<accession>A0A1G4NTI0</accession>
<reference evidence="15" key="2">
    <citation type="submission" date="2016-10" db="EMBL/GenBank/DDBJ databases">
        <authorList>
            <person name="de Groot N.N."/>
        </authorList>
    </citation>
    <scope>NUCLEOTIDE SEQUENCE</scope>
    <source>
        <strain evidence="15">J.0167</strain>
    </source>
</reference>
<keyword evidence="10 12" id="KW-0139">CF(1)</keyword>
<dbReference type="GO" id="GO:0005739">
    <property type="term" value="C:mitochondrion"/>
    <property type="evidence" value="ECO:0007669"/>
    <property type="project" value="GOC"/>
</dbReference>
<dbReference type="GO" id="GO:0005524">
    <property type="term" value="F:ATP binding"/>
    <property type="evidence" value="ECO:0007669"/>
    <property type="project" value="UniProtKB-UniRule"/>
</dbReference>
<keyword evidence="6 12" id="KW-0067">ATP-binding</keyword>
<dbReference type="InterPro" id="IPR036121">
    <property type="entry name" value="ATPase_F1/V1/A1_a/bsu_N_sf"/>
</dbReference>
<evidence type="ECO:0000256" key="2">
    <source>
        <dbReference type="ARBA" id="ARBA00008936"/>
    </source>
</evidence>
<dbReference type="PROSITE" id="PS00152">
    <property type="entry name" value="ATPASE_ALPHA_BETA"/>
    <property type="match status" value="1"/>
</dbReference>
<dbReference type="FunFam" id="1.10.1140.10:FF:000001">
    <property type="entry name" value="ATP synthase subunit beta"/>
    <property type="match status" value="1"/>
</dbReference>
<dbReference type="GO" id="GO:0045259">
    <property type="term" value="C:proton-transporting ATP synthase complex"/>
    <property type="evidence" value="ECO:0007669"/>
    <property type="project" value="UniProtKB-KW"/>
</dbReference>
<dbReference type="InterPro" id="IPR005722">
    <property type="entry name" value="ATP_synth_F1_bsu"/>
</dbReference>
<evidence type="ECO:0000256" key="6">
    <source>
        <dbReference type="ARBA" id="ARBA00022840"/>
    </source>
</evidence>
<dbReference type="PANTHER" id="PTHR15184">
    <property type="entry name" value="ATP SYNTHASE"/>
    <property type="match status" value="1"/>
</dbReference>
<protein>
    <recommendedName>
        <fullName evidence="12">ATP synthase subunit beta, chloroplastic</fullName>
        <ecNumber evidence="12">7.1.2.2</ecNumber>
    </recommendedName>
    <alternativeName>
        <fullName evidence="12">ATP synthase F1 sector subunit beta</fullName>
    </alternativeName>
    <alternativeName>
        <fullName evidence="12">F-ATPase subunit beta</fullName>
    </alternativeName>
</protein>
<reference evidence="15" key="1">
    <citation type="submission" date="2016-10" db="EMBL/GenBank/DDBJ databases">
        <title>Chloroplast genomes as a tool to resolve red algal phylogenies: a case study in the Nemaliales.</title>
        <authorList>
            <person name="Costa J.F."/>
            <person name="Lin S.M."/>
            <person name="Macaya E.C."/>
            <person name="Fernandez-Garcia C."/>
            <person name="Verbruggen H."/>
        </authorList>
    </citation>
    <scope>NUCLEOTIDE SEQUENCE</scope>
    <source>
        <strain evidence="15">J.0167</strain>
    </source>
</reference>
<evidence type="ECO:0000256" key="1">
    <source>
        <dbReference type="ARBA" id="ARBA00004370"/>
    </source>
</evidence>
<dbReference type="FunFam" id="2.40.10.170:FF:000005">
    <property type="entry name" value="ATP synthase subunit beta"/>
    <property type="match status" value="1"/>
</dbReference>
<dbReference type="InterPro" id="IPR000194">
    <property type="entry name" value="ATPase_F1/V1/A1_a/bsu_nucl-bd"/>
</dbReference>
<keyword evidence="4 12" id="KW-0547">Nucleotide-binding</keyword>
<dbReference type="GeneID" id="29998321"/>
<keyword evidence="8 12" id="KW-0406">Ion transport</keyword>
<dbReference type="InterPro" id="IPR020003">
    <property type="entry name" value="ATPase_a/bsu_AS"/>
</dbReference>
<keyword evidence="15" id="KW-0150">Chloroplast</keyword>
<dbReference type="SUPFAM" id="SSF47917">
    <property type="entry name" value="C-terminal domain of alpha and beta subunits of F1 ATP synthase"/>
    <property type="match status" value="1"/>
</dbReference>
<dbReference type="PANTHER" id="PTHR15184:SF71">
    <property type="entry name" value="ATP SYNTHASE SUBUNIT BETA, MITOCHONDRIAL"/>
    <property type="match status" value="1"/>
</dbReference>
<dbReference type="CDD" id="cd01133">
    <property type="entry name" value="F1-ATPase_beta_CD"/>
    <property type="match status" value="1"/>
</dbReference>
<evidence type="ECO:0000259" key="14">
    <source>
        <dbReference type="SMART" id="SM00382"/>
    </source>
</evidence>
<organism evidence="15">
    <name type="scientific">Helminthocladia australis</name>
    <dbReference type="NCBI Taxonomy" id="260093"/>
    <lineage>
        <taxon>Eukaryota</taxon>
        <taxon>Rhodophyta</taxon>
        <taxon>Florideophyceae</taxon>
        <taxon>Nemaliophycidae</taxon>
        <taxon>Nemaliales</taxon>
        <taxon>Liagoraceae</taxon>
        <taxon>Helminthocladia</taxon>
    </lineage>
</organism>
<dbReference type="Pfam" id="PF02874">
    <property type="entry name" value="ATP-synt_ab_N"/>
    <property type="match status" value="1"/>
</dbReference>
<dbReference type="CDD" id="cd18115">
    <property type="entry name" value="ATP-synt_F1_beta_N"/>
    <property type="match status" value="1"/>
</dbReference>
<dbReference type="InterPro" id="IPR024034">
    <property type="entry name" value="ATPase_F1/V1_b/a_C"/>
</dbReference>
<dbReference type="Gene3D" id="2.40.10.170">
    <property type="match status" value="1"/>
</dbReference>
<dbReference type="Pfam" id="PF00006">
    <property type="entry name" value="ATP-synt_ab"/>
    <property type="match status" value="1"/>
</dbReference>
<dbReference type="SMART" id="SM00382">
    <property type="entry name" value="AAA"/>
    <property type="match status" value="1"/>
</dbReference>
<dbReference type="Gene3D" id="3.40.50.300">
    <property type="entry name" value="P-loop containing nucleotide triphosphate hydrolases"/>
    <property type="match status" value="1"/>
</dbReference>
<comment type="subcellular location">
    <subcellularLocation>
        <location evidence="1">Membrane</location>
    </subcellularLocation>
    <subcellularLocation>
        <location evidence="12">Plastid</location>
        <location evidence="12">Chloroplast thylakoid membrane</location>
        <topology evidence="12">Peripheral membrane protein</topology>
    </subcellularLocation>
</comment>
<dbReference type="FunFam" id="3.40.50.12240:FF:000006">
    <property type="entry name" value="ATP synthase subunit beta"/>
    <property type="match status" value="1"/>
</dbReference>
<dbReference type="Gene3D" id="1.10.1140.10">
    <property type="entry name" value="Bovine Mitochondrial F1-atpase, Atp Synthase Beta Chain, Chain D, domain 3"/>
    <property type="match status" value="1"/>
</dbReference>
<gene>
    <name evidence="12 15" type="primary">atpB</name>
    <name evidence="15" type="ORF">J0167_127</name>
</gene>
<evidence type="ECO:0000256" key="13">
    <source>
        <dbReference type="RuleBase" id="RU003553"/>
    </source>
</evidence>
<evidence type="ECO:0000313" key="15">
    <source>
        <dbReference type="EMBL" id="SCW21968.1"/>
    </source>
</evidence>
<keyword evidence="15" id="KW-0934">Plastid</keyword>
<evidence type="ECO:0000256" key="3">
    <source>
        <dbReference type="ARBA" id="ARBA00022448"/>
    </source>
</evidence>
<dbReference type="InterPro" id="IPR050053">
    <property type="entry name" value="ATPase_alpha/beta_chains"/>
</dbReference>
<feature type="domain" description="AAA+ ATPase" evidence="14">
    <location>
        <begin position="146"/>
        <end position="338"/>
    </location>
</feature>
<evidence type="ECO:0000256" key="12">
    <source>
        <dbReference type="HAMAP-Rule" id="MF_01347"/>
    </source>
</evidence>
<keyword evidence="9 12" id="KW-0472">Membrane</keyword>
<dbReference type="RefSeq" id="YP_009313714.1">
    <property type="nucleotide sequence ID" value="NC_031658.1"/>
</dbReference>
<dbReference type="FunFam" id="3.40.50.300:FF:000026">
    <property type="entry name" value="ATP synthase subunit beta"/>
    <property type="match status" value="1"/>
</dbReference>
<dbReference type="SUPFAM" id="SSF52540">
    <property type="entry name" value="P-loop containing nucleoside triphosphate hydrolases"/>
    <property type="match status" value="1"/>
</dbReference>
<keyword evidence="3 12" id="KW-0813">Transport</keyword>
<sequence>MVTTTNNGAITQIIGPVLDIEFSDGKLPKVFNALKVQGPEGTITCEVQQLLGDNRVRAVAMSATDGLKRGLEVVDTGAPITVPVGIPTLGRIFNVLGEPVDSFGAVSADSSLPIHRSAPSFTQLETKPSIFETGIKVVDLLAPYRRGGKIGLFGGAGVGKTVLIMELINNIAKAHGGVSVFGGVGERTREGNDLYEEMKESKVIDEDNLTNSKVALVYGQMNEPPGARMRVGLTALTMAEYFRDINKQDVLLFIDNIFRFVQAGSEVSALLGRMPSAVGYQPTLATEMGGLQERITSTTEGSITSIQAVYVPADDLTDPAPATTFAHLDATTVLSRGLAAKGIYPAVDPLDSTSTMLQPNIVGEEHYNTAQQVKSTLQRYKELQDIIAILGLDELSEEDRLTVARARKIERFLSQPFFVAEVFTGSPGKYVSLENAIKGFQMIFRGELDDLPEQAFYLVGDIAEAISKAETLKS</sequence>
<dbReference type="EC" id="7.1.2.2" evidence="12"/>
<evidence type="ECO:0000256" key="7">
    <source>
        <dbReference type="ARBA" id="ARBA00022967"/>
    </source>
</evidence>
<dbReference type="GO" id="GO:0042776">
    <property type="term" value="P:proton motive force-driven mitochondrial ATP synthesis"/>
    <property type="evidence" value="ECO:0007669"/>
    <property type="project" value="TreeGrafter"/>
</dbReference>
<evidence type="ECO:0000256" key="4">
    <source>
        <dbReference type="ARBA" id="ARBA00022741"/>
    </source>
</evidence>
<evidence type="ECO:0000256" key="5">
    <source>
        <dbReference type="ARBA" id="ARBA00022781"/>
    </source>
</evidence>
<dbReference type="Pfam" id="PF22919">
    <property type="entry name" value="ATP-synt_VA_C"/>
    <property type="match status" value="1"/>
</dbReference>
<dbReference type="InterPro" id="IPR027417">
    <property type="entry name" value="P-loop_NTPase"/>
</dbReference>
<dbReference type="InterPro" id="IPR055190">
    <property type="entry name" value="ATP-synt_VA_C"/>
</dbReference>
<dbReference type="HAMAP" id="MF_01347">
    <property type="entry name" value="ATP_synth_beta_bact"/>
    <property type="match status" value="1"/>
</dbReference>
<feature type="binding site" evidence="12">
    <location>
        <begin position="154"/>
        <end position="161"/>
    </location>
    <ligand>
        <name>ATP</name>
        <dbReference type="ChEBI" id="CHEBI:30616"/>
    </ligand>
</feature>
<dbReference type="NCBIfam" id="TIGR01039">
    <property type="entry name" value="atpD"/>
    <property type="match status" value="1"/>
</dbReference>
<keyword evidence="12" id="KW-0793">Thylakoid</keyword>
<dbReference type="CDD" id="cd18110">
    <property type="entry name" value="ATP-synt_F1_beta_C"/>
    <property type="match status" value="1"/>
</dbReference>
<dbReference type="EMBL" id="LT622866">
    <property type="protein sequence ID" value="SCW21968.1"/>
    <property type="molecule type" value="Genomic_DNA"/>
</dbReference>
<evidence type="ECO:0000256" key="11">
    <source>
        <dbReference type="ARBA" id="ARBA00023310"/>
    </source>
</evidence>
<comment type="function">
    <text evidence="12">Produces ATP from ADP in the presence of a proton gradient across the membrane. The catalytic sites are hosted primarily by the beta subunits.</text>
</comment>